<feature type="compositionally biased region" description="Basic and acidic residues" evidence="1">
    <location>
        <begin position="1"/>
        <end position="10"/>
    </location>
</feature>
<evidence type="ECO:0000313" key="2">
    <source>
        <dbReference type="Proteomes" id="UP000515135"/>
    </source>
</evidence>
<evidence type="ECO:0000256" key="1">
    <source>
        <dbReference type="SAM" id="MobiDB-lite"/>
    </source>
</evidence>
<sequence>MASRADERDLLAGPAGMDGSSSRRDARVASVVNRYAPKSYNCNKLHPHRESPSPYRGLLAVPSPLPSPLSEEDPEEAPGRKRSEARRRQTLIRLLLNSVNGSAEEESDMLKKSLTWAAGLKLESGGQEARLLRKNSGVTPEETMLKLRRLSLRRRRQSLMSSRASSVRLNVTSGIRNPEEIRRRWRKAVRAVQLVLVATRA</sequence>
<keyword evidence="2" id="KW-1185">Reference proteome</keyword>
<protein>
    <submittedName>
        <fullName evidence="3">Uncharacterized protein LOC109482702</fullName>
    </submittedName>
</protein>
<dbReference type="KEGG" id="bbel:109482702"/>
<dbReference type="AlphaFoldDB" id="A0A6P4ZIN7"/>
<feature type="region of interest" description="Disordered" evidence="1">
    <location>
        <begin position="1"/>
        <end position="86"/>
    </location>
</feature>
<accession>A0A6P4ZIN7</accession>
<name>A0A6P4ZIN7_BRABE</name>
<dbReference type="RefSeq" id="XP_019641080.1">
    <property type="nucleotide sequence ID" value="XM_019785521.1"/>
</dbReference>
<organism evidence="2 3">
    <name type="scientific">Branchiostoma belcheri</name>
    <name type="common">Amphioxus</name>
    <dbReference type="NCBI Taxonomy" id="7741"/>
    <lineage>
        <taxon>Eukaryota</taxon>
        <taxon>Metazoa</taxon>
        <taxon>Chordata</taxon>
        <taxon>Cephalochordata</taxon>
        <taxon>Leptocardii</taxon>
        <taxon>Amphioxiformes</taxon>
        <taxon>Branchiostomatidae</taxon>
        <taxon>Branchiostoma</taxon>
    </lineage>
</organism>
<evidence type="ECO:0000313" key="3">
    <source>
        <dbReference type="RefSeq" id="XP_019641080.1"/>
    </source>
</evidence>
<dbReference type="GeneID" id="109482702"/>
<dbReference type="Proteomes" id="UP000515135">
    <property type="component" value="Unplaced"/>
</dbReference>
<reference evidence="3" key="1">
    <citation type="submission" date="2025-08" db="UniProtKB">
        <authorList>
            <consortium name="RefSeq"/>
        </authorList>
    </citation>
    <scope>IDENTIFICATION</scope>
    <source>
        <tissue evidence="3">Gonad</tissue>
    </source>
</reference>
<proteinExistence type="predicted"/>
<gene>
    <name evidence="3" type="primary">LOC109482702</name>
</gene>